<sequence>MTPQQLLDAAAVLLTTPSPTMRRCWQRACASLTRVALEQALDGYWKRVEPTAARCPMRHQLLALSAVAGDEVTALARSAWYGLCRAVHHHTYELPPTVAELHGWHREVTALLALLDQPPR</sequence>
<name>A0A8J3PMR3_9ACTN</name>
<evidence type="ECO:0000313" key="2">
    <source>
        <dbReference type="Proteomes" id="UP000653674"/>
    </source>
</evidence>
<proteinExistence type="predicted"/>
<dbReference type="EMBL" id="BONU01000007">
    <property type="protein sequence ID" value="GIG73196.1"/>
    <property type="molecule type" value="Genomic_DNA"/>
</dbReference>
<comment type="caution">
    <text evidence="1">The sequence shown here is derived from an EMBL/GenBank/DDBJ whole genome shotgun (WGS) entry which is preliminary data.</text>
</comment>
<evidence type="ECO:0000313" key="1">
    <source>
        <dbReference type="EMBL" id="GIG73196.1"/>
    </source>
</evidence>
<reference evidence="1" key="1">
    <citation type="submission" date="2021-01" db="EMBL/GenBank/DDBJ databases">
        <title>Whole genome shotgun sequence of Planosporangium flavigriseum NBRC 105377.</title>
        <authorList>
            <person name="Komaki H."/>
            <person name="Tamura T."/>
        </authorList>
    </citation>
    <scope>NUCLEOTIDE SEQUENCE</scope>
    <source>
        <strain evidence="1">NBRC 105377</strain>
    </source>
</reference>
<gene>
    <name evidence="1" type="ORF">Pfl04_16000</name>
</gene>
<keyword evidence="2" id="KW-1185">Reference proteome</keyword>
<dbReference type="RefSeq" id="WP_168071665.1">
    <property type="nucleotide sequence ID" value="NZ_BAAAQJ010000003.1"/>
</dbReference>
<organism evidence="1 2">
    <name type="scientific">Planosporangium flavigriseum</name>
    <dbReference type="NCBI Taxonomy" id="373681"/>
    <lineage>
        <taxon>Bacteria</taxon>
        <taxon>Bacillati</taxon>
        <taxon>Actinomycetota</taxon>
        <taxon>Actinomycetes</taxon>
        <taxon>Micromonosporales</taxon>
        <taxon>Micromonosporaceae</taxon>
        <taxon>Planosporangium</taxon>
    </lineage>
</organism>
<protein>
    <submittedName>
        <fullName evidence="1">Uncharacterized protein</fullName>
    </submittedName>
</protein>
<accession>A0A8J3PMR3</accession>
<dbReference type="AlphaFoldDB" id="A0A8J3PMR3"/>
<dbReference type="Proteomes" id="UP000653674">
    <property type="component" value="Unassembled WGS sequence"/>
</dbReference>